<accession>A0AAN7TAH4</accession>
<keyword evidence="3" id="KW-0479">Metal-binding</keyword>
<dbReference type="Gene3D" id="1.20.120.1750">
    <property type="match status" value="1"/>
</dbReference>
<keyword evidence="2" id="KW-0808">Transferase</keyword>
<dbReference type="PANTHER" id="PTHR22770">
    <property type="entry name" value="UBIQUITIN CONJUGATING ENZYME 7 INTERACTING PROTEIN-RELATED"/>
    <property type="match status" value="1"/>
</dbReference>
<organism evidence="10 11">
    <name type="scientific">Meristemomyces frigidus</name>
    <dbReference type="NCBI Taxonomy" id="1508187"/>
    <lineage>
        <taxon>Eukaryota</taxon>
        <taxon>Fungi</taxon>
        <taxon>Dikarya</taxon>
        <taxon>Ascomycota</taxon>
        <taxon>Pezizomycotina</taxon>
        <taxon>Dothideomycetes</taxon>
        <taxon>Dothideomycetidae</taxon>
        <taxon>Mycosphaerellales</taxon>
        <taxon>Teratosphaeriaceae</taxon>
        <taxon>Meristemomyces</taxon>
    </lineage>
</organism>
<evidence type="ECO:0000256" key="3">
    <source>
        <dbReference type="ARBA" id="ARBA00022723"/>
    </source>
</evidence>
<dbReference type="Proteomes" id="UP001310890">
    <property type="component" value="Unassembled WGS sequence"/>
</dbReference>
<dbReference type="GO" id="GO:0016740">
    <property type="term" value="F:transferase activity"/>
    <property type="evidence" value="ECO:0007669"/>
    <property type="project" value="UniProtKB-KW"/>
</dbReference>
<comment type="pathway">
    <text evidence="1">Protein modification; protein ubiquitination.</text>
</comment>
<sequence>MATRAAFRGQPEIIDLSSDDDIPRNAMRLPADPPGLDDDGDIAALNVEGFGLFDRLGNGIGLEAAPELQPAGQLFNFGGEEVFIPDEDAPPALPDIAQHDGGNMHAMVERALAGAAFQADEDFSMLQTTTVTADSCLQRVLEIFPDISHEHVLKLYNGFDAATDHETLPRQARLDNIIEQLVSATSYPKQERPKGVSRKRKREDSPDEDASGIERWEGPNRPETPPYLKSAIRHVLKREYPDVSLNFIDGIMLEHKHFFQSYVALAEAKDRKDPRAGRGRPSSRISACAESIERDGSWPALSDEIAAARLRVVTLRAERSAEAVRKQGEEANLQKAKLRGETAECSACFDELPMNRQVHCDGDEAHFTCYDCMETYITSEVGEARCKVLCTAGCGAPYAHNQLNLLSNKQLLDKLAELVQEKAIRDAGMEDLEECPGCDFKAIVPPIEEDFEFRCANPGCEMVSCRRCKTRTHIPISCEQHAKENKSDARHTIEEAMTAALVRSCNKCKKQFIKELGCNKMSCPSCGNLQCYVCSETIKDYAHFDHNAPSGHAPAGGPVKRKCPLYDNVDERHEREVKEAKQAARKQVLEQNPELKHQDLEIEVSEAVRKATEDRIKRAGLPEMPLGYAYNPGAYGHDGAGDDHNDAAMHGELRLLRAARGGNAPDDALRQYHIRRRHQQIQQHLLRQRQQRHLAVARLAEIGAAWIPAVPAALDPAAPAVQRTMPALRPAEVLARAHAADANPVRNFVAIDQFQPLHPLRRVPGRPTHFQPRPQMPLAQQHHLHHAAALDYANRQAYNRQRILDLANEARQDRNGIADVAIDGVPNDYGMPGMAVRNRRYNEIQEALDRQGERLRQ</sequence>
<keyword evidence="7" id="KW-0862">Zinc</keyword>
<evidence type="ECO:0000256" key="8">
    <source>
        <dbReference type="SAM" id="MobiDB-lite"/>
    </source>
</evidence>
<dbReference type="GO" id="GO:0008270">
    <property type="term" value="F:zinc ion binding"/>
    <property type="evidence" value="ECO:0007669"/>
    <property type="project" value="UniProtKB-KW"/>
</dbReference>
<gene>
    <name evidence="10" type="ORF">LTR62_007643</name>
</gene>
<dbReference type="InterPro" id="IPR047545">
    <property type="entry name" value="BRcat_RBR_RNF216"/>
</dbReference>
<evidence type="ECO:0000256" key="2">
    <source>
        <dbReference type="ARBA" id="ARBA00022679"/>
    </source>
</evidence>
<name>A0AAN7TAH4_9PEZI</name>
<evidence type="ECO:0000256" key="7">
    <source>
        <dbReference type="ARBA" id="ARBA00022833"/>
    </source>
</evidence>
<dbReference type="PANTHER" id="PTHR22770:SF47">
    <property type="entry name" value="E3 UBIQUITIN-PROTEIN LIGASE RNF216"/>
    <property type="match status" value="1"/>
</dbReference>
<evidence type="ECO:0000313" key="10">
    <source>
        <dbReference type="EMBL" id="KAK5109009.1"/>
    </source>
</evidence>
<dbReference type="AlphaFoldDB" id="A0AAN7TAH4"/>
<protein>
    <recommendedName>
        <fullName evidence="9">RING-type domain-containing protein</fullName>
    </recommendedName>
</protein>
<evidence type="ECO:0000259" key="9">
    <source>
        <dbReference type="PROSITE" id="PS51873"/>
    </source>
</evidence>
<evidence type="ECO:0000256" key="5">
    <source>
        <dbReference type="ARBA" id="ARBA00022771"/>
    </source>
</evidence>
<proteinExistence type="predicted"/>
<evidence type="ECO:0000313" key="11">
    <source>
        <dbReference type="Proteomes" id="UP001310890"/>
    </source>
</evidence>
<reference evidence="10" key="1">
    <citation type="submission" date="2023-08" db="EMBL/GenBank/DDBJ databases">
        <title>Black Yeasts Isolated from many extreme environments.</title>
        <authorList>
            <person name="Coleine C."/>
            <person name="Stajich J.E."/>
            <person name="Selbmann L."/>
        </authorList>
    </citation>
    <scope>NUCLEOTIDE SEQUENCE</scope>
    <source>
        <strain evidence="10">CCFEE 5401</strain>
    </source>
</reference>
<comment type="caution">
    <text evidence="10">The sequence shown here is derived from an EMBL/GenBank/DDBJ whole genome shotgun (WGS) entry which is preliminary data.</text>
</comment>
<dbReference type="Pfam" id="PF26200">
    <property type="entry name" value="Rcat_RNF216"/>
    <property type="match status" value="1"/>
</dbReference>
<dbReference type="InterPro" id="IPR047546">
    <property type="entry name" value="Rcat_RBR_RNF216"/>
</dbReference>
<keyword evidence="6" id="KW-0833">Ubl conjugation pathway</keyword>
<dbReference type="PROSITE" id="PS51873">
    <property type="entry name" value="TRIAD"/>
    <property type="match status" value="1"/>
</dbReference>
<evidence type="ECO:0000256" key="6">
    <source>
        <dbReference type="ARBA" id="ARBA00022786"/>
    </source>
</evidence>
<evidence type="ECO:0000256" key="4">
    <source>
        <dbReference type="ARBA" id="ARBA00022737"/>
    </source>
</evidence>
<dbReference type="CDD" id="cd20353">
    <property type="entry name" value="Rcat_RBR_RNF216"/>
    <property type="match status" value="1"/>
</dbReference>
<keyword evidence="4" id="KW-0677">Repeat</keyword>
<feature type="domain" description="RING-type" evidence="9">
    <location>
        <begin position="341"/>
        <end position="563"/>
    </location>
</feature>
<feature type="region of interest" description="Disordered" evidence="8">
    <location>
        <begin position="184"/>
        <end position="227"/>
    </location>
</feature>
<dbReference type="SUPFAM" id="SSF57850">
    <property type="entry name" value="RING/U-box"/>
    <property type="match status" value="2"/>
</dbReference>
<dbReference type="InterPro" id="IPR051628">
    <property type="entry name" value="LUBAC_E3_Ligases"/>
</dbReference>
<keyword evidence="5" id="KW-0863">Zinc-finger</keyword>
<evidence type="ECO:0000256" key="1">
    <source>
        <dbReference type="ARBA" id="ARBA00004906"/>
    </source>
</evidence>
<dbReference type="EMBL" id="JAVRRL010000073">
    <property type="protein sequence ID" value="KAK5109009.1"/>
    <property type="molecule type" value="Genomic_DNA"/>
</dbReference>
<dbReference type="CDD" id="cd20339">
    <property type="entry name" value="BRcat_RBR_RNF216"/>
    <property type="match status" value="1"/>
</dbReference>
<dbReference type="InterPro" id="IPR044066">
    <property type="entry name" value="TRIAD_supradom"/>
</dbReference>